<gene>
    <name evidence="1" type="ORF">KIW84_031719</name>
</gene>
<dbReference type="Proteomes" id="UP001058974">
    <property type="component" value="Chromosome 3"/>
</dbReference>
<keyword evidence="2" id="KW-1185">Reference proteome</keyword>
<dbReference type="EMBL" id="JAMSHJ010000003">
    <property type="protein sequence ID" value="KAI5426004.1"/>
    <property type="molecule type" value="Genomic_DNA"/>
</dbReference>
<dbReference type="Gramene" id="Psat03G0171900-T1">
    <property type="protein sequence ID" value="KAI5426004.1"/>
    <property type="gene ID" value="KIW84_031719"/>
</dbReference>
<proteinExistence type="predicted"/>
<organism evidence="1 2">
    <name type="scientific">Pisum sativum</name>
    <name type="common">Garden pea</name>
    <name type="synonym">Lathyrus oleraceus</name>
    <dbReference type="NCBI Taxonomy" id="3888"/>
    <lineage>
        <taxon>Eukaryota</taxon>
        <taxon>Viridiplantae</taxon>
        <taxon>Streptophyta</taxon>
        <taxon>Embryophyta</taxon>
        <taxon>Tracheophyta</taxon>
        <taxon>Spermatophyta</taxon>
        <taxon>Magnoliopsida</taxon>
        <taxon>eudicotyledons</taxon>
        <taxon>Gunneridae</taxon>
        <taxon>Pentapetalae</taxon>
        <taxon>rosids</taxon>
        <taxon>fabids</taxon>
        <taxon>Fabales</taxon>
        <taxon>Fabaceae</taxon>
        <taxon>Papilionoideae</taxon>
        <taxon>50 kb inversion clade</taxon>
        <taxon>NPAAA clade</taxon>
        <taxon>Hologalegina</taxon>
        <taxon>IRL clade</taxon>
        <taxon>Fabeae</taxon>
        <taxon>Lathyrus</taxon>
    </lineage>
</organism>
<protein>
    <submittedName>
        <fullName evidence="1">Uncharacterized protein</fullName>
    </submittedName>
</protein>
<name>A0A9D4XTU0_PEA</name>
<dbReference type="AlphaFoldDB" id="A0A9D4XTU0"/>
<evidence type="ECO:0000313" key="2">
    <source>
        <dbReference type="Proteomes" id="UP001058974"/>
    </source>
</evidence>
<evidence type="ECO:0000313" key="1">
    <source>
        <dbReference type="EMBL" id="KAI5426004.1"/>
    </source>
</evidence>
<reference evidence="1 2" key="1">
    <citation type="journal article" date="2022" name="Nat. Genet.">
        <title>Improved pea reference genome and pan-genome highlight genomic features and evolutionary characteristics.</title>
        <authorList>
            <person name="Yang T."/>
            <person name="Liu R."/>
            <person name="Luo Y."/>
            <person name="Hu S."/>
            <person name="Wang D."/>
            <person name="Wang C."/>
            <person name="Pandey M.K."/>
            <person name="Ge S."/>
            <person name="Xu Q."/>
            <person name="Li N."/>
            <person name="Li G."/>
            <person name="Huang Y."/>
            <person name="Saxena R.K."/>
            <person name="Ji Y."/>
            <person name="Li M."/>
            <person name="Yan X."/>
            <person name="He Y."/>
            <person name="Liu Y."/>
            <person name="Wang X."/>
            <person name="Xiang C."/>
            <person name="Varshney R.K."/>
            <person name="Ding H."/>
            <person name="Gao S."/>
            <person name="Zong X."/>
        </authorList>
    </citation>
    <scope>NUCLEOTIDE SEQUENCE [LARGE SCALE GENOMIC DNA]</scope>
    <source>
        <strain evidence="1 2">cv. Zhongwan 6</strain>
    </source>
</reference>
<comment type="caution">
    <text evidence="1">The sequence shown here is derived from an EMBL/GenBank/DDBJ whole genome shotgun (WGS) entry which is preliminary data.</text>
</comment>
<sequence>MASQLREKGKGKASSSRDPLDLSRLFTTQNQQERYEFIFYQKKIMKPKYGSFISFSDEVFSFPTVFEKLGLKTLILEPVDFYPELVKVFYSNMVLKKGKLTYVVKGVPISMTAKDMSTILDIPSEGFRFSGTTTIPWEGYNKNAFYYSLSKLSEEQIYNK</sequence>
<accession>A0A9D4XTU0</accession>